<evidence type="ECO:0008006" key="3">
    <source>
        <dbReference type="Google" id="ProtNLM"/>
    </source>
</evidence>
<reference evidence="1 2" key="1">
    <citation type="submission" date="2021-03" db="EMBL/GenBank/DDBJ databases">
        <title>Whole genome sequence of Jiella sp. MQZ13P-4.</title>
        <authorList>
            <person name="Tuo L."/>
        </authorList>
    </citation>
    <scope>NUCLEOTIDE SEQUENCE [LARGE SCALE GENOMIC DNA]</scope>
    <source>
        <strain evidence="1 2">MQZ13P-4</strain>
    </source>
</reference>
<evidence type="ECO:0000313" key="2">
    <source>
        <dbReference type="Proteomes" id="UP000664288"/>
    </source>
</evidence>
<dbReference type="EMBL" id="JAFMPY010000037">
    <property type="protein sequence ID" value="MBO0906314.1"/>
    <property type="molecule type" value="Genomic_DNA"/>
</dbReference>
<protein>
    <recommendedName>
        <fullName evidence="3">HEPN domain-containing protein</fullName>
    </recommendedName>
</protein>
<dbReference type="RefSeq" id="WP_207352946.1">
    <property type="nucleotide sequence ID" value="NZ_JAFMPY010000037.1"/>
</dbReference>
<keyword evidence="2" id="KW-1185">Reference proteome</keyword>
<gene>
    <name evidence="1" type="ORF">J1C47_21910</name>
</gene>
<evidence type="ECO:0000313" key="1">
    <source>
        <dbReference type="EMBL" id="MBO0906314.1"/>
    </source>
</evidence>
<dbReference type="Proteomes" id="UP000664288">
    <property type="component" value="Unassembled WGS sequence"/>
</dbReference>
<organism evidence="1 2">
    <name type="scientific">Jiella sonneratiae</name>
    <dbReference type="NCBI Taxonomy" id="2816856"/>
    <lineage>
        <taxon>Bacteria</taxon>
        <taxon>Pseudomonadati</taxon>
        <taxon>Pseudomonadota</taxon>
        <taxon>Alphaproteobacteria</taxon>
        <taxon>Hyphomicrobiales</taxon>
        <taxon>Aurantimonadaceae</taxon>
        <taxon>Jiella</taxon>
    </lineage>
</organism>
<accession>A0ABS3J9G6</accession>
<proteinExistence type="predicted"/>
<sequence>MDTPEDWWRRVEDKRAVAARFKDDRKHAGEAWHASGSAVEFALKACILRREGWNRWPDRSHRPDLYVHDLGRLFAIAQISHEALPAELRASLRMVLSWRREHEYNGDRVPRRVARQMFEAAFGPDGVIEWLKRS</sequence>
<name>A0ABS3J9G6_9HYPH</name>
<comment type="caution">
    <text evidence="1">The sequence shown here is derived from an EMBL/GenBank/DDBJ whole genome shotgun (WGS) entry which is preliminary data.</text>
</comment>